<gene>
    <name evidence="2" type="ORF">ACFSC3_15100</name>
</gene>
<dbReference type="EMBL" id="JBHUFC010000006">
    <property type="protein sequence ID" value="MFD1788891.1"/>
    <property type="molecule type" value="Genomic_DNA"/>
</dbReference>
<dbReference type="Proteomes" id="UP001597283">
    <property type="component" value="Unassembled WGS sequence"/>
</dbReference>
<evidence type="ECO:0000313" key="2">
    <source>
        <dbReference type="EMBL" id="MFD1788891.1"/>
    </source>
</evidence>
<dbReference type="PANTHER" id="PTHR43102">
    <property type="entry name" value="SLR1143 PROTEIN"/>
    <property type="match status" value="1"/>
</dbReference>
<name>A0ABW4NGC5_9SPHN</name>
<organism evidence="2 3">
    <name type="scientific">Sphingomonas floccifaciens</name>
    <dbReference type="NCBI Taxonomy" id="1844115"/>
    <lineage>
        <taxon>Bacteria</taxon>
        <taxon>Pseudomonadati</taxon>
        <taxon>Pseudomonadota</taxon>
        <taxon>Alphaproteobacteria</taxon>
        <taxon>Sphingomonadales</taxon>
        <taxon>Sphingomonadaceae</taxon>
        <taxon>Sphingomonas</taxon>
    </lineage>
</organism>
<evidence type="ECO:0000259" key="1">
    <source>
        <dbReference type="SMART" id="SM00065"/>
    </source>
</evidence>
<keyword evidence="3" id="KW-1185">Reference proteome</keyword>
<accession>A0ABW4NGC5</accession>
<dbReference type="RefSeq" id="WP_380941263.1">
    <property type="nucleotide sequence ID" value="NZ_JBHUFC010000006.1"/>
</dbReference>
<sequence>MVTEAARIATLHSYAVMDTPEEPEFTALVARIATTFSVRSAVISFIDDNRQWYKARYGVDGTSVPRVQSLCTHILESDDTTVLPDARQHPTFRDNIHVACEGGVRFYAAAPIKALNRARLGTVCLFDPRPRPEGMSERERRQLSSFAAQVVELLEQRRNVIRGRAAGKIPAVPPLPSAG</sequence>
<feature type="domain" description="GAF" evidence="1">
    <location>
        <begin position="20"/>
        <end position="164"/>
    </location>
</feature>
<protein>
    <submittedName>
        <fullName evidence="2">GAF domain-containing protein</fullName>
    </submittedName>
</protein>
<dbReference type="SMART" id="SM00065">
    <property type="entry name" value="GAF"/>
    <property type="match status" value="1"/>
</dbReference>
<evidence type="ECO:0000313" key="3">
    <source>
        <dbReference type="Proteomes" id="UP001597283"/>
    </source>
</evidence>
<dbReference type="InterPro" id="IPR003018">
    <property type="entry name" value="GAF"/>
</dbReference>
<dbReference type="PANTHER" id="PTHR43102:SF2">
    <property type="entry name" value="GAF DOMAIN-CONTAINING PROTEIN"/>
    <property type="match status" value="1"/>
</dbReference>
<proteinExistence type="predicted"/>
<dbReference type="InterPro" id="IPR029016">
    <property type="entry name" value="GAF-like_dom_sf"/>
</dbReference>
<comment type="caution">
    <text evidence="2">The sequence shown here is derived from an EMBL/GenBank/DDBJ whole genome shotgun (WGS) entry which is preliminary data.</text>
</comment>
<reference evidence="3" key="1">
    <citation type="journal article" date="2019" name="Int. J. Syst. Evol. Microbiol.">
        <title>The Global Catalogue of Microorganisms (GCM) 10K type strain sequencing project: providing services to taxonomists for standard genome sequencing and annotation.</title>
        <authorList>
            <consortium name="The Broad Institute Genomics Platform"/>
            <consortium name="The Broad Institute Genome Sequencing Center for Infectious Disease"/>
            <person name="Wu L."/>
            <person name="Ma J."/>
        </authorList>
    </citation>
    <scope>NUCLEOTIDE SEQUENCE [LARGE SCALE GENOMIC DNA]</scope>
    <source>
        <strain evidence="3">Q85</strain>
    </source>
</reference>
<dbReference type="Gene3D" id="3.30.450.40">
    <property type="match status" value="1"/>
</dbReference>
<dbReference type="Pfam" id="PF01590">
    <property type="entry name" value="GAF"/>
    <property type="match status" value="1"/>
</dbReference>
<dbReference type="SUPFAM" id="SSF55781">
    <property type="entry name" value="GAF domain-like"/>
    <property type="match status" value="1"/>
</dbReference>